<dbReference type="AlphaFoldDB" id="A0A8X6TYT5"/>
<dbReference type="SUPFAM" id="SSF56672">
    <property type="entry name" value="DNA/RNA polymerases"/>
    <property type="match status" value="1"/>
</dbReference>
<dbReference type="PANTHER" id="PTHR37984">
    <property type="entry name" value="PROTEIN CBG26694"/>
    <property type="match status" value="1"/>
</dbReference>
<evidence type="ECO:0000313" key="3">
    <source>
        <dbReference type="Proteomes" id="UP000887013"/>
    </source>
</evidence>
<dbReference type="PROSITE" id="PS50878">
    <property type="entry name" value="RT_POL"/>
    <property type="match status" value="1"/>
</dbReference>
<dbReference type="Proteomes" id="UP000887013">
    <property type="component" value="Unassembled WGS sequence"/>
</dbReference>
<comment type="caution">
    <text evidence="2">The sequence shown here is derived from an EMBL/GenBank/DDBJ whole genome shotgun (WGS) entry which is preliminary data.</text>
</comment>
<dbReference type="InterPro" id="IPR000477">
    <property type="entry name" value="RT_dom"/>
</dbReference>
<sequence length="627" mass="72330">MEAFRPPAPLQFSLGNEKEKWRKWRQELENYLLATEKDERADKIKIATLLNWLDSEGLENYNTFKFESPESKAIYSEVLQKFEDYCSPRQNVVYERYNFFSCVQLEGQTIESYVTHLKTLASPCEFSEQENGLIQDRIVLGIKGSGLQERLLRENNLCLEKAIEIIRAAEASREQIRNMKYETATVNFVKKKDNPNQPRKSCQHECKKCGRKHKPRECPAFGKICTKCYKKNHFAVKCFQNTKNIPEMNVPENELDVYIDSVTVNETKCEMISFTDSIDKNIEMVSETTWFKSITLDVNHKCFDVNFKLDTGAEVNILPLHILNIVKVKPKLSETNLSLTTYGTGEFPSEPYHITLKYNCVPVIHPPRRVPQVLQPKFKSTLNNLEKEGIVSKVNKPTYWVQSLVIVEKPNGNLRLCLDPRDLNKVIKREHYQIPCTDDIISRLEGKKIFSVVDLKDGFWHVPLDEVRSEICTFNTPFGRYKFNELPFGIVSAPEVFQKIIQKLLGDIEGVEIYFDDIIVAGYNEDSHDAIMSKVLERARSLNIKFNPDKLQHRVSEVKYVGQIISKSGIKPDPDHIKAIVPMPTPKSKTEVKRLLGMVNFLSKFIPNVSKVTAPLREIIHENVEFI</sequence>
<gene>
    <name evidence="2" type="ORF">NPIL_162601</name>
</gene>
<evidence type="ECO:0000259" key="1">
    <source>
        <dbReference type="PROSITE" id="PS50878"/>
    </source>
</evidence>
<dbReference type="InterPro" id="IPR050951">
    <property type="entry name" value="Retrovirus_Pol_polyprotein"/>
</dbReference>
<feature type="domain" description="Reverse transcriptase" evidence="1">
    <location>
        <begin position="388"/>
        <end position="565"/>
    </location>
</feature>
<dbReference type="OrthoDB" id="6513927at2759"/>
<organism evidence="2 3">
    <name type="scientific">Nephila pilipes</name>
    <name type="common">Giant wood spider</name>
    <name type="synonym">Nephila maculata</name>
    <dbReference type="NCBI Taxonomy" id="299642"/>
    <lineage>
        <taxon>Eukaryota</taxon>
        <taxon>Metazoa</taxon>
        <taxon>Ecdysozoa</taxon>
        <taxon>Arthropoda</taxon>
        <taxon>Chelicerata</taxon>
        <taxon>Arachnida</taxon>
        <taxon>Araneae</taxon>
        <taxon>Araneomorphae</taxon>
        <taxon>Entelegynae</taxon>
        <taxon>Araneoidea</taxon>
        <taxon>Nephilidae</taxon>
        <taxon>Nephila</taxon>
    </lineage>
</organism>
<dbReference type="CDD" id="cd01647">
    <property type="entry name" value="RT_LTR"/>
    <property type="match status" value="1"/>
</dbReference>
<dbReference type="PANTHER" id="PTHR37984:SF5">
    <property type="entry name" value="PROTEIN NYNRIN-LIKE"/>
    <property type="match status" value="1"/>
</dbReference>
<reference evidence="2" key="1">
    <citation type="submission" date="2020-08" db="EMBL/GenBank/DDBJ databases">
        <title>Multicomponent nature underlies the extraordinary mechanical properties of spider dragline silk.</title>
        <authorList>
            <person name="Kono N."/>
            <person name="Nakamura H."/>
            <person name="Mori M."/>
            <person name="Yoshida Y."/>
            <person name="Ohtoshi R."/>
            <person name="Malay A.D."/>
            <person name="Moran D.A.P."/>
            <person name="Tomita M."/>
            <person name="Numata K."/>
            <person name="Arakawa K."/>
        </authorList>
    </citation>
    <scope>NUCLEOTIDE SEQUENCE</scope>
</reference>
<dbReference type="GO" id="GO:0071897">
    <property type="term" value="P:DNA biosynthetic process"/>
    <property type="evidence" value="ECO:0007669"/>
    <property type="project" value="UniProtKB-ARBA"/>
</dbReference>
<dbReference type="EMBL" id="BMAW01019619">
    <property type="protein sequence ID" value="GFT64390.1"/>
    <property type="molecule type" value="Genomic_DNA"/>
</dbReference>
<name>A0A8X6TYT5_NEPPI</name>
<keyword evidence="3" id="KW-1185">Reference proteome</keyword>
<protein>
    <submittedName>
        <fullName evidence="2">Genome polyprotein</fullName>
    </submittedName>
</protein>
<dbReference type="Gene3D" id="3.10.10.10">
    <property type="entry name" value="HIV Type 1 Reverse Transcriptase, subunit A, domain 1"/>
    <property type="match status" value="1"/>
</dbReference>
<proteinExistence type="predicted"/>
<dbReference type="Pfam" id="PF00078">
    <property type="entry name" value="RVT_1"/>
    <property type="match status" value="1"/>
</dbReference>
<dbReference type="Gene3D" id="3.30.70.270">
    <property type="match status" value="2"/>
</dbReference>
<dbReference type="InterPro" id="IPR043128">
    <property type="entry name" value="Rev_trsase/Diguanyl_cyclase"/>
</dbReference>
<evidence type="ECO:0000313" key="2">
    <source>
        <dbReference type="EMBL" id="GFT64390.1"/>
    </source>
</evidence>
<dbReference type="InterPro" id="IPR043502">
    <property type="entry name" value="DNA/RNA_pol_sf"/>
</dbReference>
<accession>A0A8X6TYT5</accession>